<evidence type="ECO:0000313" key="4">
    <source>
        <dbReference type="EMBL" id="RKM93736.1"/>
    </source>
</evidence>
<evidence type="ECO:0000313" key="5">
    <source>
        <dbReference type="Proteomes" id="UP000028058"/>
    </source>
</evidence>
<evidence type="ECO:0000256" key="1">
    <source>
        <dbReference type="ARBA" id="ARBA00007169"/>
    </source>
</evidence>
<keyword evidence="2" id="KW-0378">Hydrolase</keyword>
<feature type="domain" description="Thioesterase TesA-like" evidence="3">
    <location>
        <begin position="40"/>
        <end position="267"/>
    </location>
</feature>
<gene>
    <name evidence="4" type="ORF">SFRA_021535</name>
</gene>
<dbReference type="PANTHER" id="PTHR11487">
    <property type="entry name" value="THIOESTERASE"/>
    <property type="match status" value="1"/>
</dbReference>
<dbReference type="InterPro" id="IPR001031">
    <property type="entry name" value="Thioesterase"/>
</dbReference>
<protein>
    <submittedName>
        <fullName evidence="4">Thioesterase</fullName>
    </submittedName>
</protein>
<dbReference type="Gene3D" id="3.40.50.1820">
    <property type="entry name" value="alpha/beta hydrolase"/>
    <property type="match status" value="1"/>
</dbReference>
<dbReference type="GO" id="GO:0008610">
    <property type="term" value="P:lipid biosynthetic process"/>
    <property type="evidence" value="ECO:0007669"/>
    <property type="project" value="TreeGrafter"/>
</dbReference>
<dbReference type="AlphaFoldDB" id="A0A3M8EZI0"/>
<dbReference type="GO" id="GO:0016787">
    <property type="term" value="F:hydrolase activity"/>
    <property type="evidence" value="ECO:0007669"/>
    <property type="project" value="UniProtKB-KW"/>
</dbReference>
<dbReference type="PANTHER" id="PTHR11487:SF0">
    <property type="entry name" value="S-ACYL FATTY ACID SYNTHASE THIOESTERASE, MEDIUM CHAIN"/>
    <property type="match status" value="1"/>
</dbReference>
<dbReference type="InterPro" id="IPR029058">
    <property type="entry name" value="AB_hydrolase_fold"/>
</dbReference>
<dbReference type="Pfam" id="PF00975">
    <property type="entry name" value="Thioesterase"/>
    <property type="match status" value="1"/>
</dbReference>
<keyword evidence="5" id="KW-1185">Reference proteome</keyword>
<dbReference type="Proteomes" id="UP000028058">
    <property type="component" value="Unassembled WGS sequence"/>
</dbReference>
<dbReference type="SMART" id="SM00824">
    <property type="entry name" value="PKS_TE"/>
    <property type="match status" value="1"/>
</dbReference>
<dbReference type="InterPro" id="IPR020802">
    <property type="entry name" value="TesA-like"/>
</dbReference>
<accession>A0A3M8EZI0</accession>
<proteinExistence type="inferred from homology"/>
<dbReference type="EMBL" id="JNAD02000010">
    <property type="protein sequence ID" value="RKM93736.1"/>
    <property type="molecule type" value="Genomic_DNA"/>
</dbReference>
<comment type="caution">
    <text evidence="4">The sequence shown here is derived from an EMBL/GenBank/DDBJ whole genome shotgun (WGS) entry which is preliminary data.</text>
</comment>
<name>A0A3M8EZI0_9ACTN</name>
<comment type="similarity">
    <text evidence="1">Belongs to the thioesterase family.</text>
</comment>
<evidence type="ECO:0000259" key="3">
    <source>
        <dbReference type="SMART" id="SM00824"/>
    </source>
</evidence>
<organism evidence="4 5">
    <name type="scientific">Streptomyces xinghaiensis</name>
    <dbReference type="NCBI Taxonomy" id="1038928"/>
    <lineage>
        <taxon>Bacteria</taxon>
        <taxon>Bacillati</taxon>
        <taxon>Actinomycetota</taxon>
        <taxon>Actinomycetes</taxon>
        <taxon>Kitasatosporales</taxon>
        <taxon>Streptomycetaceae</taxon>
        <taxon>Streptomyces</taxon>
    </lineage>
</organism>
<evidence type="ECO:0000256" key="2">
    <source>
        <dbReference type="ARBA" id="ARBA00022801"/>
    </source>
</evidence>
<dbReference type="SUPFAM" id="SSF53474">
    <property type="entry name" value="alpha/beta-Hydrolases"/>
    <property type="match status" value="1"/>
</dbReference>
<sequence length="275" mass="29762">MRPPSTTGGAAHGTDPAPAEENVWLRCYAPVPGTPAHRLVCFPHAGGSAGAYRPFALELAAAGVETHAVQYPGRQDRRKEPFARTLEELAERVLPELRRLLDAPDGVPVALFGHSMGAVVAYETARLLHRSGAPRPAGLILSGRRAPTADRTETAHLLGDRELLAEIRRLQGTDPGVFADEEVLRMVLPAIRGDYAAVGRYRHVPGPRPGCPLTVFTGDADPNVTLPEAEAWRELTTGAFALRVFPGGHFYLNDQREAVCRTIEETLRHGSKSAH</sequence>
<dbReference type="InterPro" id="IPR012223">
    <property type="entry name" value="TEII"/>
</dbReference>
<reference evidence="4 5" key="1">
    <citation type="journal article" date="2014" name="Genome Announc.">
        <title>Draft Genome Sequence of Streptomyces fradiae ATCC 19609, a Strain Highly Sensitive to Antibiotics.</title>
        <authorList>
            <person name="Bekker O.B."/>
            <person name="Klimina K.M."/>
            <person name="Vatlin A.A."/>
            <person name="Zakharevich N.V."/>
            <person name="Kasianov A.S."/>
            <person name="Danilenko V.N."/>
        </authorList>
    </citation>
    <scope>NUCLEOTIDE SEQUENCE [LARGE SCALE GENOMIC DNA]</scope>
    <source>
        <strain evidence="4 5">ATCC 19609</strain>
    </source>
</reference>